<dbReference type="AlphaFoldDB" id="A0A4P6FD60"/>
<evidence type="ECO:0000313" key="2">
    <source>
        <dbReference type="Proteomes" id="UP000291259"/>
    </source>
</evidence>
<proteinExistence type="predicted"/>
<sequence length="143" mass="15433">MERTGIDVDAWLASVGGATGEALRALDALIAPEFAGLERALWRGVFWGGTDQDIVGYGAIRQERPRGASVDWFLVGLAAQAKHFSVYVNAVDDGEYLVRRLAPTLGRVKVGAAAVTFASPDRLDRDGFVAMLRQTRALATDVR</sequence>
<dbReference type="EMBL" id="CP035491">
    <property type="protein sequence ID" value="QAY72903.1"/>
    <property type="molecule type" value="Genomic_DNA"/>
</dbReference>
<protein>
    <submittedName>
        <fullName evidence="1">DUF1801 domain-containing protein</fullName>
    </submittedName>
</protein>
<gene>
    <name evidence="1" type="ORF">ET445_05655</name>
</gene>
<dbReference type="Proteomes" id="UP000291259">
    <property type="component" value="Chromosome"/>
</dbReference>
<keyword evidence="2" id="KW-1185">Reference proteome</keyword>
<evidence type="ECO:0000313" key="1">
    <source>
        <dbReference type="EMBL" id="QAY72903.1"/>
    </source>
</evidence>
<organism evidence="1 2">
    <name type="scientific">Agromyces protaetiae</name>
    <dbReference type="NCBI Taxonomy" id="2509455"/>
    <lineage>
        <taxon>Bacteria</taxon>
        <taxon>Bacillati</taxon>
        <taxon>Actinomycetota</taxon>
        <taxon>Actinomycetes</taxon>
        <taxon>Micrococcales</taxon>
        <taxon>Microbacteriaceae</taxon>
        <taxon>Agromyces</taxon>
    </lineage>
</organism>
<accession>A0A4P6FD60</accession>
<dbReference type="KEGG" id="agf:ET445_05655"/>
<dbReference type="OrthoDB" id="5187996at2"/>
<reference evidence="1 2" key="1">
    <citation type="submission" date="2019-01" db="EMBL/GenBank/DDBJ databases">
        <title>Genome sequencing of strain FW100M-8.</title>
        <authorList>
            <person name="Heo J."/>
            <person name="Kim S.-J."/>
            <person name="Kim J.-S."/>
            <person name="Hong S.-B."/>
            <person name="Kwon S.-W."/>
        </authorList>
    </citation>
    <scope>NUCLEOTIDE SEQUENCE [LARGE SCALE GENOMIC DNA]</scope>
    <source>
        <strain evidence="1 2">FW100M-8</strain>
    </source>
</reference>
<name>A0A4P6FD60_9MICO</name>
<dbReference type="RefSeq" id="WP_129189630.1">
    <property type="nucleotide sequence ID" value="NZ_CP035491.1"/>
</dbReference>